<protein>
    <recommendedName>
        <fullName evidence="4">SGNH hydrolase-type esterase domain-containing protein</fullName>
    </recommendedName>
</protein>
<dbReference type="SUPFAM" id="SSF52266">
    <property type="entry name" value="SGNH hydrolase"/>
    <property type="match status" value="1"/>
</dbReference>
<keyword evidence="3" id="KW-1185">Reference proteome</keyword>
<dbReference type="InterPro" id="IPR036514">
    <property type="entry name" value="SGNH_hydro_sf"/>
</dbReference>
<keyword evidence="1" id="KW-0812">Transmembrane</keyword>
<keyword evidence="1" id="KW-1133">Transmembrane helix</keyword>
<reference evidence="3" key="1">
    <citation type="journal article" date="2019" name="Int. J. Syst. Evol. Microbiol.">
        <title>The Global Catalogue of Microorganisms (GCM) 10K type strain sequencing project: providing services to taxonomists for standard genome sequencing and annotation.</title>
        <authorList>
            <consortium name="The Broad Institute Genomics Platform"/>
            <consortium name="The Broad Institute Genome Sequencing Center for Infectious Disease"/>
            <person name="Wu L."/>
            <person name="Ma J."/>
        </authorList>
    </citation>
    <scope>NUCLEOTIDE SEQUENCE [LARGE SCALE GENOMIC DNA]</scope>
    <source>
        <strain evidence="3">JCM 15896</strain>
    </source>
</reference>
<organism evidence="2 3">
    <name type="scientific">Aliiglaciecola litoralis</name>
    <dbReference type="NCBI Taxonomy" id="582857"/>
    <lineage>
        <taxon>Bacteria</taxon>
        <taxon>Pseudomonadati</taxon>
        <taxon>Pseudomonadota</taxon>
        <taxon>Gammaproteobacteria</taxon>
        <taxon>Alteromonadales</taxon>
        <taxon>Alteromonadaceae</taxon>
        <taxon>Aliiglaciecola</taxon>
    </lineage>
</organism>
<name>A0ABP3WVT5_9ALTE</name>
<sequence>MPKKSHRTYVFYLIAIVIPLVILLLIEGILRVSNFRPQQPLFIDVAGLEGYSQPNPQIIQRFFADPDNAPDVSPDTQYFLTQKPANSLRIVVQGGSTAAGFPYGRWGSLSGMLLQQFKRLYPDKHIEIINTAMSSVNSYALLDFVDEIIEIKPDIVLIYAGHNEYLGIMGVGSAYASRGGRAANLLYLKVKDLKLYRLVESIYYAVFASQPEGNSDNRLNERTLMAQIAKDKDIPFQSELFYAGIEQFNDNMGLILDAYQQANIPVVLGDLASNEKDQIPFSAISQLSTDEVQKIALMSADQLANNIQQLELNIDTATVEQKAKLYFLLGHTYKAAGSNSKAQPAFTLARDYDGLRFRAPSVFNQVLANLADTYQLPLARVQHTLRADTDDGIIGSKHMLEHLHPSIRGYFLLAKAYVDVLQNEGLLPKVDGYDPALSWQEQPVSRADAAYGEFKIARLTADYPFTSEPRDVPMPEANSIENKMLLERLKGRDWLTINQALLKIYQRQKDLSEAAKISGLLADALPNNSDVNYIAGVLFKKANNIPLSTYHLQRAAFLNETDFRVQLSLAQNYFLNGEFSKSLTILNRAKQSQPNNAQIDQFILMVTQAKDKG</sequence>
<dbReference type="Proteomes" id="UP001500359">
    <property type="component" value="Unassembled WGS sequence"/>
</dbReference>
<dbReference type="EMBL" id="BAAAFD010000006">
    <property type="protein sequence ID" value="GAA0857434.1"/>
    <property type="molecule type" value="Genomic_DNA"/>
</dbReference>
<dbReference type="Gene3D" id="1.25.40.10">
    <property type="entry name" value="Tetratricopeptide repeat domain"/>
    <property type="match status" value="1"/>
</dbReference>
<evidence type="ECO:0000313" key="3">
    <source>
        <dbReference type="Proteomes" id="UP001500359"/>
    </source>
</evidence>
<gene>
    <name evidence="2" type="ORF">GCM10009114_23220</name>
</gene>
<accession>A0ABP3WVT5</accession>
<proteinExistence type="predicted"/>
<dbReference type="RefSeq" id="WP_343860125.1">
    <property type="nucleotide sequence ID" value="NZ_BAAAFD010000006.1"/>
</dbReference>
<comment type="caution">
    <text evidence="2">The sequence shown here is derived from an EMBL/GenBank/DDBJ whole genome shotgun (WGS) entry which is preliminary data.</text>
</comment>
<evidence type="ECO:0008006" key="4">
    <source>
        <dbReference type="Google" id="ProtNLM"/>
    </source>
</evidence>
<dbReference type="InterPro" id="IPR011990">
    <property type="entry name" value="TPR-like_helical_dom_sf"/>
</dbReference>
<dbReference type="SUPFAM" id="SSF48452">
    <property type="entry name" value="TPR-like"/>
    <property type="match status" value="1"/>
</dbReference>
<dbReference type="Gene3D" id="3.40.50.1110">
    <property type="entry name" value="SGNH hydrolase"/>
    <property type="match status" value="1"/>
</dbReference>
<evidence type="ECO:0000313" key="2">
    <source>
        <dbReference type="EMBL" id="GAA0857434.1"/>
    </source>
</evidence>
<keyword evidence="1" id="KW-0472">Membrane</keyword>
<feature type="transmembrane region" description="Helical" evidence="1">
    <location>
        <begin position="9"/>
        <end position="30"/>
    </location>
</feature>
<evidence type="ECO:0000256" key="1">
    <source>
        <dbReference type="SAM" id="Phobius"/>
    </source>
</evidence>